<evidence type="ECO:0000313" key="4">
    <source>
        <dbReference type="EMBL" id="CAJ1060919.1"/>
    </source>
</evidence>
<feature type="domain" description="Fibronectin type-III" evidence="3">
    <location>
        <begin position="277"/>
        <end position="372"/>
    </location>
</feature>
<dbReference type="Pfam" id="PF00041">
    <property type="entry name" value="fn3"/>
    <property type="match status" value="1"/>
</dbReference>
<evidence type="ECO:0000259" key="3">
    <source>
        <dbReference type="PROSITE" id="PS50853"/>
    </source>
</evidence>
<keyword evidence="1" id="KW-0472">Membrane</keyword>
<dbReference type="InterPro" id="IPR003961">
    <property type="entry name" value="FN3_dom"/>
</dbReference>
<reference evidence="4" key="1">
    <citation type="submission" date="2023-08" db="EMBL/GenBank/DDBJ databases">
        <authorList>
            <person name="Alioto T."/>
            <person name="Alioto T."/>
            <person name="Gomez Garrido J."/>
        </authorList>
    </citation>
    <scope>NUCLEOTIDE SEQUENCE</scope>
</reference>
<feature type="chain" id="PRO_5043483023" evidence="2">
    <location>
        <begin position="19"/>
        <end position="495"/>
    </location>
</feature>
<proteinExistence type="predicted"/>
<keyword evidence="1" id="KW-0812">Transmembrane</keyword>
<keyword evidence="5" id="KW-1185">Reference proteome</keyword>
<keyword evidence="4" id="KW-0675">Receptor</keyword>
<dbReference type="AlphaFoldDB" id="A0AAV1FIT5"/>
<dbReference type="Proteomes" id="UP001178508">
    <property type="component" value="Chromosome 7"/>
</dbReference>
<dbReference type="Gene3D" id="2.60.40.10">
    <property type="entry name" value="Immunoglobulins"/>
    <property type="match status" value="1"/>
</dbReference>
<accession>A0AAV1FIT5</accession>
<sequence>MAGVCVLGFLLLCSGIIALEDSQNPTYCSYTVSAIQFGIRIDMTSFIRGNYDVTITDESGPPTEETFLASNQNSSHDIKHLKPCTEYQHAVALIHKDGSKTCIHSRNETAERTTGTKSGDVEEGSCIPGYVCYRSDWDISSLLSVSHQVKECQNDSTQFCFKPAVNDICTNVTTNFTSENCTGSPLKLTKEVPFDFLDGNDIKPKVPTKLPATIEEELPPNCDLTVKYICQENGKPNEPKSPPELEPFTEYSCTGQINKGYATKNTSTITFSVDCDLHLTVKVTEVTDTSIQLSWTTDSQRCKNVLQYPKLGFDCSCVSRYDSSTLKYPGRTSCNVGGLRPFTEYTCQVRPFYGGRDIHQPTSVGKQKTKAGKPEDISSMVVTVPENNVIKVSCKHHGDFKGPDRIFKASLKNGATVVKTFEKKDCKFEFRDLSYSTTYGLQVSPYNGELTGNSKIKDVDTFYNDKALIGFLISLITLLPVALVLVVILKCRMSR</sequence>
<dbReference type="InterPro" id="IPR013783">
    <property type="entry name" value="Ig-like_fold"/>
</dbReference>
<evidence type="ECO:0000256" key="1">
    <source>
        <dbReference type="SAM" id="Phobius"/>
    </source>
</evidence>
<name>A0AAV1FIT5_XYRNO</name>
<organism evidence="4 5">
    <name type="scientific">Xyrichtys novacula</name>
    <name type="common">Pearly razorfish</name>
    <name type="synonym">Hemipteronotus novacula</name>
    <dbReference type="NCBI Taxonomy" id="13765"/>
    <lineage>
        <taxon>Eukaryota</taxon>
        <taxon>Metazoa</taxon>
        <taxon>Chordata</taxon>
        <taxon>Craniata</taxon>
        <taxon>Vertebrata</taxon>
        <taxon>Euteleostomi</taxon>
        <taxon>Actinopterygii</taxon>
        <taxon>Neopterygii</taxon>
        <taxon>Teleostei</taxon>
        <taxon>Neoteleostei</taxon>
        <taxon>Acanthomorphata</taxon>
        <taxon>Eupercaria</taxon>
        <taxon>Labriformes</taxon>
        <taxon>Labridae</taxon>
        <taxon>Xyrichtys</taxon>
    </lineage>
</organism>
<dbReference type="CDD" id="cd00063">
    <property type="entry name" value="FN3"/>
    <property type="match status" value="1"/>
</dbReference>
<dbReference type="SMART" id="SM00060">
    <property type="entry name" value="FN3"/>
    <property type="match status" value="2"/>
</dbReference>
<dbReference type="EMBL" id="OY660870">
    <property type="protein sequence ID" value="CAJ1060919.1"/>
    <property type="molecule type" value="Genomic_DNA"/>
</dbReference>
<protein>
    <submittedName>
        <fullName evidence="4">Receptor-type tyrosine-protein phosphatase C-like</fullName>
    </submittedName>
</protein>
<feature type="transmembrane region" description="Helical" evidence="1">
    <location>
        <begin position="467"/>
        <end position="489"/>
    </location>
</feature>
<dbReference type="PROSITE" id="PS50853">
    <property type="entry name" value="FN3"/>
    <property type="match status" value="1"/>
</dbReference>
<evidence type="ECO:0000256" key="2">
    <source>
        <dbReference type="SAM" id="SignalP"/>
    </source>
</evidence>
<dbReference type="InterPro" id="IPR036116">
    <property type="entry name" value="FN3_sf"/>
</dbReference>
<keyword evidence="2" id="KW-0732">Signal</keyword>
<dbReference type="SUPFAM" id="SSF49265">
    <property type="entry name" value="Fibronectin type III"/>
    <property type="match status" value="1"/>
</dbReference>
<gene>
    <name evidence="4" type="ORF">XNOV1_A043138</name>
</gene>
<feature type="signal peptide" evidence="2">
    <location>
        <begin position="1"/>
        <end position="18"/>
    </location>
</feature>
<evidence type="ECO:0000313" key="5">
    <source>
        <dbReference type="Proteomes" id="UP001178508"/>
    </source>
</evidence>
<keyword evidence="1" id="KW-1133">Transmembrane helix</keyword>